<gene>
    <name evidence="1" type="ORF">ACFYKX_00865</name>
</gene>
<comment type="caution">
    <text evidence="1">The sequence shown here is derived from an EMBL/GenBank/DDBJ whole genome shotgun (WGS) entry which is preliminary data.</text>
</comment>
<name>A0ABW6K4R5_9BACI</name>
<proteinExistence type="predicted"/>
<sequence length="216" mass="24965">MNRRTGYLEGYNGMQVSYTYLEHKEPSTKLAFIFPGLGYTAQAPLLYYSTSLFVKNGYDVVHVNYDYQSAPFSSFSQEEKQSCMKYNAETIIDVFHSEKYSETLFVGKSIGTLSICISLEYFLPNKIIWLTPLINRDDVYEKMLNSHIPSLTIIGDQDPCYIREKWELYKNVHQTHLVRGANHSLDIGVNPFESIKILEDVISVINEFLEENDKKL</sequence>
<dbReference type="RefSeq" id="WP_389357135.1">
    <property type="nucleotide sequence ID" value="NZ_JBIACK010000001.1"/>
</dbReference>
<dbReference type="Proteomes" id="UP001601059">
    <property type="component" value="Unassembled WGS sequence"/>
</dbReference>
<dbReference type="SUPFAM" id="SSF53474">
    <property type="entry name" value="alpha/beta-Hydrolases"/>
    <property type="match status" value="1"/>
</dbReference>
<keyword evidence="2" id="KW-1185">Reference proteome</keyword>
<reference evidence="1 2" key="1">
    <citation type="submission" date="2024-08" db="EMBL/GenBank/DDBJ databases">
        <title>Two novel Cytobacillus novel species.</title>
        <authorList>
            <person name="Liu G."/>
        </authorList>
    </citation>
    <scope>NUCLEOTIDE SEQUENCE [LARGE SCALE GENOMIC DNA]</scope>
    <source>
        <strain evidence="1 2">FJAT-54145</strain>
    </source>
</reference>
<protein>
    <submittedName>
        <fullName evidence="1">Alpha/beta hydrolase</fullName>
    </submittedName>
</protein>
<dbReference type="InterPro" id="IPR029058">
    <property type="entry name" value="AB_hydrolase_fold"/>
</dbReference>
<dbReference type="GO" id="GO:0016787">
    <property type="term" value="F:hydrolase activity"/>
    <property type="evidence" value="ECO:0007669"/>
    <property type="project" value="UniProtKB-KW"/>
</dbReference>
<organism evidence="1 2">
    <name type="scientific">Cytobacillus spartinae</name>
    <dbReference type="NCBI Taxonomy" id="3299023"/>
    <lineage>
        <taxon>Bacteria</taxon>
        <taxon>Bacillati</taxon>
        <taxon>Bacillota</taxon>
        <taxon>Bacilli</taxon>
        <taxon>Bacillales</taxon>
        <taxon>Bacillaceae</taxon>
        <taxon>Cytobacillus</taxon>
    </lineage>
</organism>
<dbReference type="PIRSF" id="PIRSF033634">
    <property type="entry name" value="UCP033634"/>
    <property type="match status" value="1"/>
</dbReference>
<dbReference type="Gene3D" id="3.40.50.1820">
    <property type="entry name" value="alpha/beta hydrolase"/>
    <property type="match status" value="1"/>
</dbReference>
<accession>A0ABW6K4R5</accession>
<dbReference type="InterPro" id="IPR017018">
    <property type="entry name" value="UCP033634"/>
</dbReference>
<evidence type="ECO:0000313" key="1">
    <source>
        <dbReference type="EMBL" id="MFE8699164.1"/>
    </source>
</evidence>
<keyword evidence="1" id="KW-0378">Hydrolase</keyword>
<evidence type="ECO:0000313" key="2">
    <source>
        <dbReference type="Proteomes" id="UP001601059"/>
    </source>
</evidence>
<dbReference type="EMBL" id="JBIACK010000001">
    <property type="protein sequence ID" value="MFE8699164.1"/>
    <property type="molecule type" value="Genomic_DNA"/>
</dbReference>